<dbReference type="Gene3D" id="3.40.50.450">
    <property type="match status" value="1"/>
</dbReference>
<evidence type="ECO:0000313" key="22">
    <source>
        <dbReference type="Proteomes" id="UP000036426"/>
    </source>
</evidence>
<evidence type="ECO:0000256" key="15">
    <source>
        <dbReference type="ARBA" id="ARBA00082430"/>
    </source>
</evidence>
<comment type="catalytic activity">
    <reaction evidence="6">
        <text>dTMP + H2O = 2-deoxy-D-ribose 5-phosphate + thymine</text>
        <dbReference type="Rhea" id="RHEA:52712"/>
        <dbReference type="ChEBI" id="CHEBI:15377"/>
        <dbReference type="ChEBI" id="CHEBI:17821"/>
        <dbReference type="ChEBI" id="CHEBI:62877"/>
        <dbReference type="ChEBI" id="CHEBI:63528"/>
    </reaction>
</comment>
<evidence type="ECO:0000256" key="12">
    <source>
        <dbReference type="ARBA" id="ARBA00066754"/>
    </source>
</evidence>
<dbReference type="GO" id="GO:0005829">
    <property type="term" value="C:cytosol"/>
    <property type="evidence" value="ECO:0007669"/>
    <property type="project" value="TreeGrafter"/>
</dbReference>
<feature type="domain" description="Pyrimidine/purine nucleotide 5'-monophosphate nucleosidase N-terminal" evidence="20">
    <location>
        <begin position="4"/>
        <end position="110"/>
    </location>
</feature>
<dbReference type="EC" id="3.2.2.4" evidence="3"/>
<dbReference type="PANTHER" id="PTHR43393">
    <property type="entry name" value="CYTOKININ RIBOSIDE 5'-MONOPHOSPHATE PHOSPHORIBOHYDROLASE"/>
    <property type="match status" value="1"/>
</dbReference>
<evidence type="ECO:0000256" key="4">
    <source>
        <dbReference type="ARBA" id="ARBA00022801"/>
    </source>
</evidence>
<evidence type="ECO:0000256" key="11">
    <source>
        <dbReference type="ARBA" id="ARBA00052586"/>
    </source>
</evidence>
<evidence type="ECO:0000313" key="21">
    <source>
        <dbReference type="EMBL" id="KLV01501.1"/>
    </source>
</evidence>
<dbReference type="PATRIC" id="fig|754436.4.peg.1616"/>
<evidence type="ECO:0000259" key="19">
    <source>
        <dbReference type="Pfam" id="PF11892"/>
    </source>
</evidence>
<dbReference type="PANTHER" id="PTHR43393:SF1">
    <property type="entry name" value="PYRIMIDINE_PURINE NUCLEOTIDE 5'-MONOPHOSPHATE NUCLEOSIDASE"/>
    <property type="match status" value="1"/>
</dbReference>
<dbReference type="InterPro" id="IPR052341">
    <property type="entry name" value="LOG_family_nucleotidases"/>
</dbReference>
<dbReference type="SUPFAM" id="SSF102405">
    <property type="entry name" value="MCP/YpsA-like"/>
    <property type="match status" value="1"/>
</dbReference>
<dbReference type="GO" id="GO:0047405">
    <property type="term" value="F:pyrimidine-5'-nucleotide nucleosidase activity"/>
    <property type="evidence" value="ECO:0007669"/>
    <property type="project" value="UniProtKB-EC"/>
</dbReference>
<evidence type="ECO:0000256" key="9">
    <source>
        <dbReference type="ARBA" id="ARBA00052113"/>
    </source>
</evidence>
<dbReference type="AlphaFoldDB" id="A0A0J1GPE4"/>
<dbReference type="OrthoDB" id="9801098at2"/>
<comment type="catalytic activity">
    <reaction evidence="7">
        <text>UMP + H2O = D-ribose 5-phosphate + uracil</text>
        <dbReference type="Rhea" id="RHEA:52704"/>
        <dbReference type="ChEBI" id="CHEBI:15377"/>
        <dbReference type="ChEBI" id="CHEBI:17568"/>
        <dbReference type="ChEBI" id="CHEBI:57865"/>
        <dbReference type="ChEBI" id="CHEBI:78346"/>
    </reaction>
</comment>
<dbReference type="NCBIfam" id="NF038390">
    <property type="entry name" value="Nsidase_PpnN"/>
    <property type="match status" value="1"/>
</dbReference>
<comment type="catalytic activity">
    <reaction evidence="9">
        <text>IMP + H2O = hypoxanthine + D-ribose 5-phosphate</text>
        <dbReference type="Rhea" id="RHEA:20469"/>
        <dbReference type="ChEBI" id="CHEBI:15377"/>
        <dbReference type="ChEBI" id="CHEBI:17368"/>
        <dbReference type="ChEBI" id="CHEBI:58053"/>
        <dbReference type="ChEBI" id="CHEBI:78346"/>
    </reaction>
</comment>
<comment type="similarity">
    <text evidence="2">Belongs to the LOG family.</text>
</comment>
<evidence type="ECO:0000256" key="6">
    <source>
        <dbReference type="ARBA" id="ARBA00050093"/>
    </source>
</evidence>
<comment type="catalytic activity">
    <reaction evidence="8">
        <text>GMP + H2O = guanine + D-ribose 5-phosphate</text>
        <dbReference type="Rhea" id="RHEA:52708"/>
        <dbReference type="ChEBI" id="CHEBI:15377"/>
        <dbReference type="ChEBI" id="CHEBI:16235"/>
        <dbReference type="ChEBI" id="CHEBI:58115"/>
        <dbReference type="ChEBI" id="CHEBI:78346"/>
    </reaction>
</comment>
<dbReference type="Proteomes" id="UP000036426">
    <property type="component" value="Unassembled WGS sequence"/>
</dbReference>
<keyword evidence="4" id="KW-0378">Hydrolase</keyword>
<accession>A0A0J1GPE4</accession>
<sequence>MITHISPVGAMDLLSQHEVELLKATASSDIYRLYRNCSLAVLNSGSHTDSSKELLDKHKSFDVNVMRRERGMKLELMNPPDHAFVDGRIIRGIQEHMFAVLRDIVYVNMHVQQRRDINLTSSPHITNFVFSILRNAKTVRSGEDPNIVVCWGGHSINPIEYQYTREVGNELGLRELNVCTGCGPGAMEGPMKGAAIGHAKQRYKRSRFIGLTEPSIIAAEPPNPIVNELVILPDIEKRLEAFVRVGHGIVIFPGGAGTAEELLYILGILMEPENADQPMPVVLTGPKESEAYFRVLDSFIRDTLGEAATQHYQIIIDDPAEVARVMKAAMPKIKEHRLAKGDAYSYNWSLTIPPEFQLPFEPTHEAMASLDLHMNQRPEHLAANLRRAFSGIVAGNVKEEGIREIERKGRFKINGDTALMKRMDKLLKQFVDQQRMKLPGTKYEPCYEIITAVPVNSK</sequence>
<dbReference type="EMBL" id="LDOV01000012">
    <property type="protein sequence ID" value="KLV01501.1"/>
    <property type="molecule type" value="Genomic_DNA"/>
</dbReference>
<evidence type="ECO:0000256" key="2">
    <source>
        <dbReference type="ARBA" id="ARBA00006763"/>
    </source>
</evidence>
<dbReference type="GO" id="GO:0008714">
    <property type="term" value="F:AMP nucleosidase activity"/>
    <property type="evidence" value="ECO:0007669"/>
    <property type="project" value="UniProtKB-EC"/>
</dbReference>
<comment type="catalytic activity">
    <reaction evidence="1">
        <text>AMP + H2O = D-ribose 5-phosphate + adenine</text>
        <dbReference type="Rhea" id="RHEA:20129"/>
        <dbReference type="ChEBI" id="CHEBI:15377"/>
        <dbReference type="ChEBI" id="CHEBI:16708"/>
        <dbReference type="ChEBI" id="CHEBI:78346"/>
        <dbReference type="ChEBI" id="CHEBI:456215"/>
        <dbReference type="EC" id="3.2.2.4"/>
    </reaction>
</comment>
<evidence type="ECO:0000256" key="16">
    <source>
        <dbReference type="ARBA" id="ARBA00082596"/>
    </source>
</evidence>
<comment type="catalytic activity">
    <reaction evidence="11">
        <text>a pyrimidine ribonucleoside 5'-phosphate + H2O = a pyrimidine nucleobase + D-ribose 5-phosphate</text>
        <dbReference type="Rhea" id="RHEA:13425"/>
        <dbReference type="ChEBI" id="CHEBI:15377"/>
        <dbReference type="ChEBI" id="CHEBI:26432"/>
        <dbReference type="ChEBI" id="CHEBI:78346"/>
        <dbReference type="ChEBI" id="CHEBI:138238"/>
        <dbReference type="EC" id="3.2.2.10"/>
    </reaction>
</comment>
<dbReference type="EC" id="3.2.2.10" evidence="12"/>
<evidence type="ECO:0000256" key="1">
    <source>
        <dbReference type="ARBA" id="ARBA00000274"/>
    </source>
</evidence>
<feature type="domain" description="Pyrimidine/purine nucleotide 5'-monophosphate nucleosidase C-terminal" evidence="19">
    <location>
        <begin position="330"/>
        <end position="450"/>
    </location>
</feature>
<evidence type="ECO:0000256" key="17">
    <source>
        <dbReference type="ARBA" id="ARBA00083539"/>
    </source>
</evidence>
<evidence type="ECO:0000256" key="3">
    <source>
        <dbReference type="ARBA" id="ARBA00011985"/>
    </source>
</evidence>
<evidence type="ECO:0000259" key="20">
    <source>
        <dbReference type="Pfam" id="PF14793"/>
    </source>
</evidence>
<reference evidence="21 22" key="1">
    <citation type="submission" date="2015-05" db="EMBL/GenBank/DDBJ databases">
        <title>Photobacterium galathea sp. nov.</title>
        <authorList>
            <person name="Machado H."/>
            <person name="Gram L."/>
        </authorList>
    </citation>
    <scope>NUCLEOTIDE SEQUENCE [LARGE SCALE GENOMIC DNA]</scope>
    <source>
        <strain evidence="21 22">DSM 25995</strain>
    </source>
</reference>
<dbReference type="Pfam" id="PF03641">
    <property type="entry name" value="Lysine_decarbox"/>
    <property type="match status" value="1"/>
</dbReference>
<evidence type="ECO:0000256" key="18">
    <source>
        <dbReference type="ARBA" id="ARBA00083890"/>
    </source>
</evidence>
<proteinExistence type="inferred from homology"/>
<organism evidence="21 22">
    <name type="scientific">Photobacterium aphoticum</name>
    <dbReference type="NCBI Taxonomy" id="754436"/>
    <lineage>
        <taxon>Bacteria</taxon>
        <taxon>Pseudomonadati</taxon>
        <taxon>Pseudomonadota</taxon>
        <taxon>Gammaproteobacteria</taxon>
        <taxon>Vibrionales</taxon>
        <taxon>Vibrionaceae</taxon>
        <taxon>Photobacterium</taxon>
    </lineage>
</organism>
<evidence type="ECO:0000256" key="5">
    <source>
        <dbReference type="ARBA" id="ARBA00031983"/>
    </source>
</evidence>
<dbReference type="InterPro" id="IPR021826">
    <property type="entry name" value="PpnN_C"/>
</dbReference>
<dbReference type="InterPro" id="IPR049788">
    <property type="entry name" value="PpnN"/>
</dbReference>
<keyword evidence="22" id="KW-1185">Reference proteome</keyword>
<evidence type="ECO:0000256" key="10">
    <source>
        <dbReference type="ARBA" id="ARBA00052189"/>
    </source>
</evidence>
<comment type="catalytic activity">
    <reaction evidence="10">
        <text>CMP + H2O = cytosine + D-ribose 5-phosphate</text>
        <dbReference type="Rhea" id="RHEA:30075"/>
        <dbReference type="ChEBI" id="CHEBI:15377"/>
        <dbReference type="ChEBI" id="CHEBI:16040"/>
        <dbReference type="ChEBI" id="CHEBI:60377"/>
        <dbReference type="ChEBI" id="CHEBI:78346"/>
        <dbReference type="EC" id="3.2.2.10"/>
    </reaction>
</comment>
<dbReference type="InterPro" id="IPR037153">
    <property type="entry name" value="PpnN-like_sf"/>
</dbReference>
<dbReference type="InterPro" id="IPR031100">
    <property type="entry name" value="LOG_fam"/>
</dbReference>
<dbReference type="Pfam" id="PF11892">
    <property type="entry name" value="PpnN_C"/>
    <property type="match status" value="1"/>
</dbReference>
<evidence type="ECO:0000256" key="8">
    <source>
        <dbReference type="ARBA" id="ARBA00051083"/>
    </source>
</evidence>
<dbReference type="RefSeq" id="WP_047873795.1">
    <property type="nucleotide sequence ID" value="NZ_BMYC01000019.1"/>
</dbReference>
<evidence type="ECO:0000256" key="7">
    <source>
        <dbReference type="ARBA" id="ARBA00050647"/>
    </source>
</evidence>
<name>A0A0J1GPE4_9GAMM</name>
<dbReference type="Pfam" id="PF14793">
    <property type="entry name" value="DUF4478"/>
    <property type="match status" value="1"/>
</dbReference>
<protein>
    <recommendedName>
        <fullName evidence="13">Pyrimidine/purine nucleotide 5'-monophosphate nucleosidase</fullName>
        <ecNumber evidence="12">3.2.2.10</ecNumber>
        <ecNumber evidence="3">3.2.2.4</ecNumber>
    </recommendedName>
    <alternativeName>
        <fullName evidence="5">AMP nucleosidase</fullName>
    </alternativeName>
    <alternativeName>
        <fullName evidence="16">CMP nucleosidase</fullName>
    </alternativeName>
    <alternativeName>
        <fullName evidence="15">GMP nucleosidase</fullName>
    </alternativeName>
    <alternativeName>
        <fullName evidence="17">IMP nucleosidase</fullName>
    </alternativeName>
    <alternativeName>
        <fullName evidence="18">UMP nucleosidase</fullName>
    </alternativeName>
    <alternativeName>
        <fullName evidence="14">dTMP nucleosidase</fullName>
    </alternativeName>
</protein>
<dbReference type="InterPro" id="IPR027820">
    <property type="entry name" value="PpnN_N"/>
</dbReference>
<evidence type="ECO:0000256" key="14">
    <source>
        <dbReference type="ARBA" id="ARBA00078101"/>
    </source>
</evidence>
<dbReference type="FunFam" id="3.40.50.450:FF:000007">
    <property type="entry name" value="LOG family protein ygdH"/>
    <property type="match status" value="1"/>
</dbReference>
<evidence type="ECO:0000256" key="13">
    <source>
        <dbReference type="ARBA" id="ARBA00073719"/>
    </source>
</evidence>
<gene>
    <name evidence="21" type="ORF">ABT58_07600</name>
</gene>
<dbReference type="Gene3D" id="3.30.1850.10">
    <property type="entry name" value="MoCo carrier protein-like"/>
    <property type="match status" value="1"/>
</dbReference>
<comment type="caution">
    <text evidence="21">The sequence shown here is derived from an EMBL/GenBank/DDBJ whole genome shotgun (WGS) entry which is preliminary data.</text>
</comment>
<dbReference type="FunFam" id="3.30.1850.10:FF:000001">
    <property type="entry name" value="LOG family protein YgdH"/>
    <property type="match status" value="1"/>
</dbReference>